<dbReference type="InterPro" id="IPR015422">
    <property type="entry name" value="PyrdxlP-dep_Trfase_small"/>
</dbReference>
<dbReference type="Gene3D" id="3.90.1150.10">
    <property type="entry name" value="Aspartate Aminotransferase, domain 1"/>
    <property type="match status" value="1"/>
</dbReference>
<evidence type="ECO:0000256" key="5">
    <source>
        <dbReference type="ARBA" id="ARBA00046315"/>
    </source>
</evidence>
<dbReference type="Pfam" id="PF01053">
    <property type="entry name" value="Cys_Met_Meta_PP"/>
    <property type="match status" value="1"/>
</dbReference>
<dbReference type="InterPro" id="IPR054542">
    <property type="entry name" value="Cys_met_metab_PP"/>
</dbReference>
<dbReference type="EC" id="4.4.1.8" evidence="10"/>
<feature type="modified residue" description="N6-(pyridoxal phosphate)lysine" evidence="8">
    <location>
        <position position="211"/>
    </location>
</feature>
<dbReference type="EMBL" id="CP035733">
    <property type="protein sequence ID" value="QGY81263.1"/>
    <property type="molecule type" value="Genomic_DNA"/>
</dbReference>
<dbReference type="GO" id="GO:0019346">
    <property type="term" value="P:transsulfuration"/>
    <property type="evidence" value="ECO:0007669"/>
    <property type="project" value="InterPro"/>
</dbReference>
<dbReference type="PIRSF" id="PIRSF001434">
    <property type="entry name" value="CGS"/>
    <property type="match status" value="1"/>
</dbReference>
<dbReference type="InterPro" id="IPR015421">
    <property type="entry name" value="PyrdxlP-dep_Trfase_major"/>
</dbReference>
<protein>
    <submittedName>
        <fullName evidence="10">Cystathionine beta-lyase</fullName>
        <ecNumber evidence="10">4.4.1.8</ecNumber>
    </submittedName>
</protein>
<dbReference type="FunFam" id="3.40.640.10:FF:000046">
    <property type="entry name" value="Cystathionine gamma-lyase"/>
    <property type="match status" value="1"/>
</dbReference>
<evidence type="ECO:0000313" key="11">
    <source>
        <dbReference type="Proteomes" id="UP000428803"/>
    </source>
</evidence>
<evidence type="ECO:0000256" key="3">
    <source>
        <dbReference type="ARBA" id="ARBA00022898"/>
    </source>
</evidence>
<keyword evidence="4 10" id="KW-0456">Lyase</keyword>
<dbReference type="OrthoDB" id="9790858at2"/>
<accession>A0A6I6LG21</accession>
<dbReference type="RefSeq" id="WP_158901266.1">
    <property type="nucleotide sequence ID" value="NZ_CP035733.1"/>
</dbReference>
<dbReference type="GO" id="GO:0047804">
    <property type="term" value="F:cysteine-S-conjugate beta-lyase activity"/>
    <property type="evidence" value="ECO:0007669"/>
    <property type="project" value="UniProtKB-EC"/>
</dbReference>
<keyword evidence="3 8" id="KW-0663">Pyridoxal phosphate</keyword>
<sequence length="394" mass="42965">MSSEKPRKTATQLVTGGRKKEFTGSVVNVPVWRASTHLYCDVASLEAGKETNADGRFFYGRRGSPTQWALADALTGMEPGAAGTMLYPSGVAAISCALLSVLRPGDVLLMTDNAYDPSRSFADGFLKRFGIETRYFDPLITDYGSLFCERTRAILLEAPGSLTFEVQDVPAICAEAKKRGVVTLLDNTWATPYFFTALNKGVDMTILAATKYIVGHSDVMLGCVTTHEKYWTRLRQTAQQLGQIVSPDDAFLASRGLRTLAVRMNAHEASALKIARWLQTRPEVETVLHPALPECPGHAFWARDFTGSSGLFSFVLKGSKAKAAAFVDALDLFGIGYSWGGFESLALPVHPETCRSEVPWDTSRNIIRLQIGLEDSDDLIADLESAFGQTTGLD</sequence>
<dbReference type="SUPFAM" id="SSF53383">
    <property type="entry name" value="PLP-dependent transferases"/>
    <property type="match status" value="1"/>
</dbReference>
<comment type="cofactor">
    <cofactor evidence="1 9">
        <name>pyridoxal 5'-phosphate</name>
        <dbReference type="ChEBI" id="CHEBI:597326"/>
    </cofactor>
</comment>
<dbReference type="InterPro" id="IPR000277">
    <property type="entry name" value="Cys/Met-Metab_PyrdxlP-dep_enz"/>
</dbReference>
<comment type="pathway">
    <text evidence="5">Amino-acid biosynthesis; L-methionine biosynthesis via de novo pathway; L-homocysteine from L-cystathionine: step 1/1.</text>
</comment>
<evidence type="ECO:0000256" key="2">
    <source>
        <dbReference type="ARBA" id="ARBA00009077"/>
    </source>
</evidence>
<dbReference type="KEGG" id="slaa:EUU25_11945"/>
<comment type="catalytic activity">
    <reaction evidence="7">
        <text>an S-substituted L-cysteine + H2O = a thiol + pyruvate + NH4(+)</text>
        <dbReference type="Rhea" id="RHEA:18121"/>
        <dbReference type="ChEBI" id="CHEBI:15361"/>
        <dbReference type="ChEBI" id="CHEBI:15377"/>
        <dbReference type="ChEBI" id="CHEBI:28938"/>
        <dbReference type="ChEBI" id="CHEBI:29256"/>
        <dbReference type="ChEBI" id="CHEBI:58717"/>
        <dbReference type="EC" id="4.4.1.13"/>
    </reaction>
</comment>
<dbReference type="InterPro" id="IPR006233">
    <property type="entry name" value="Cys_b_lyase_bac"/>
</dbReference>
<dbReference type="PANTHER" id="PTHR43500">
    <property type="entry name" value="CYSTATHIONINE BETA-LYASE-RELATED"/>
    <property type="match status" value="1"/>
</dbReference>
<dbReference type="InterPro" id="IPR015424">
    <property type="entry name" value="PyrdxlP-dep_Trfase"/>
</dbReference>
<organism evidence="10 11">
    <name type="scientific">Sphingorhabdus lacus</name>
    <dbReference type="NCBI Taxonomy" id="392610"/>
    <lineage>
        <taxon>Bacteria</taxon>
        <taxon>Pseudomonadati</taxon>
        <taxon>Pseudomonadota</taxon>
        <taxon>Alphaproteobacteria</taxon>
        <taxon>Sphingomonadales</taxon>
        <taxon>Sphingomonadaceae</taxon>
        <taxon>Sphingorhabdus</taxon>
    </lineage>
</organism>
<evidence type="ECO:0000256" key="6">
    <source>
        <dbReference type="ARBA" id="ARBA00047517"/>
    </source>
</evidence>
<evidence type="ECO:0000256" key="4">
    <source>
        <dbReference type="ARBA" id="ARBA00023239"/>
    </source>
</evidence>
<dbReference type="AlphaFoldDB" id="A0A6I6LG21"/>
<comment type="catalytic activity">
    <reaction evidence="6">
        <text>L,L-cystathionine + H2O = L-homocysteine + pyruvate + NH4(+)</text>
        <dbReference type="Rhea" id="RHEA:13965"/>
        <dbReference type="ChEBI" id="CHEBI:15361"/>
        <dbReference type="ChEBI" id="CHEBI:15377"/>
        <dbReference type="ChEBI" id="CHEBI:28938"/>
        <dbReference type="ChEBI" id="CHEBI:58161"/>
        <dbReference type="ChEBI" id="CHEBI:58199"/>
    </reaction>
</comment>
<comment type="similarity">
    <text evidence="2 9">Belongs to the trans-sulfuration enzymes family.</text>
</comment>
<dbReference type="NCBIfam" id="TIGR01324">
    <property type="entry name" value="cysta_beta_ly_B"/>
    <property type="match status" value="1"/>
</dbReference>
<reference evidence="11" key="1">
    <citation type="submission" date="2019-01" db="EMBL/GenBank/DDBJ databases">
        <title>Sphingorhabdus lacus sp.nov., isolated from an oligotrophic freshwater lake.</title>
        <authorList>
            <person name="Park M."/>
        </authorList>
    </citation>
    <scope>NUCLEOTIDE SEQUENCE [LARGE SCALE GENOMIC DNA]</scope>
    <source>
        <strain evidence="11">IMCC1753</strain>
    </source>
</reference>
<dbReference type="PROSITE" id="PS00868">
    <property type="entry name" value="CYS_MET_METAB_PP"/>
    <property type="match status" value="1"/>
</dbReference>
<proteinExistence type="inferred from homology"/>
<dbReference type="GO" id="GO:0030170">
    <property type="term" value="F:pyridoxal phosphate binding"/>
    <property type="evidence" value="ECO:0007669"/>
    <property type="project" value="InterPro"/>
</dbReference>
<dbReference type="Proteomes" id="UP000428803">
    <property type="component" value="Chromosome"/>
</dbReference>
<evidence type="ECO:0000256" key="1">
    <source>
        <dbReference type="ARBA" id="ARBA00001933"/>
    </source>
</evidence>
<evidence type="ECO:0000313" key="10">
    <source>
        <dbReference type="EMBL" id="QGY81263.1"/>
    </source>
</evidence>
<dbReference type="Gene3D" id="3.40.640.10">
    <property type="entry name" value="Type I PLP-dependent aspartate aminotransferase-like (Major domain)"/>
    <property type="match status" value="1"/>
</dbReference>
<evidence type="ECO:0000256" key="7">
    <source>
        <dbReference type="ARBA" id="ARBA00047625"/>
    </source>
</evidence>
<evidence type="ECO:0000256" key="8">
    <source>
        <dbReference type="PIRSR" id="PIRSR001434-2"/>
    </source>
</evidence>
<gene>
    <name evidence="10" type="primary">metC</name>
    <name evidence="10" type="ORF">EUU25_11945</name>
</gene>
<dbReference type="PANTHER" id="PTHR43500:SF1">
    <property type="entry name" value="CYSTATHIONINE BETA-LYASE-RELATED"/>
    <property type="match status" value="1"/>
</dbReference>
<keyword evidence="11" id="KW-1185">Reference proteome</keyword>
<name>A0A6I6LG21_9SPHN</name>
<evidence type="ECO:0000256" key="9">
    <source>
        <dbReference type="RuleBase" id="RU362118"/>
    </source>
</evidence>
<dbReference type="GO" id="GO:0019450">
    <property type="term" value="P:L-cysteine catabolic process to pyruvate"/>
    <property type="evidence" value="ECO:0007669"/>
    <property type="project" value="TreeGrafter"/>
</dbReference>